<feature type="domain" description="Tyrosinase copper-binding" evidence="4">
    <location>
        <begin position="342"/>
        <end position="353"/>
    </location>
</feature>
<dbReference type="GeneID" id="54584139"/>
<keyword evidence="2" id="KW-0732">Signal</keyword>
<dbReference type="Proteomes" id="UP000800094">
    <property type="component" value="Unassembled WGS sequence"/>
</dbReference>
<dbReference type="PANTHER" id="PTHR11474">
    <property type="entry name" value="TYROSINASE FAMILY MEMBER"/>
    <property type="match status" value="1"/>
</dbReference>
<feature type="signal peptide" evidence="2">
    <location>
        <begin position="1"/>
        <end position="19"/>
    </location>
</feature>
<dbReference type="InterPro" id="IPR008922">
    <property type="entry name" value="Di-copper_centre_dom_sf"/>
</dbReference>
<dbReference type="InterPro" id="IPR050316">
    <property type="entry name" value="Tyrosinase/Hemocyanin"/>
</dbReference>
<keyword evidence="1" id="KW-0479">Metal-binding</keyword>
<name>A0A6A6IXE0_9PLEO</name>
<dbReference type="RefSeq" id="XP_033689972.1">
    <property type="nucleotide sequence ID" value="XM_033830809.1"/>
</dbReference>
<dbReference type="PRINTS" id="PR00092">
    <property type="entry name" value="TYROSINASE"/>
</dbReference>
<evidence type="ECO:0000259" key="4">
    <source>
        <dbReference type="PROSITE" id="PS00498"/>
    </source>
</evidence>
<dbReference type="SUPFAM" id="SSF48056">
    <property type="entry name" value="Di-copper centre-containing domain"/>
    <property type="match status" value="1"/>
</dbReference>
<evidence type="ECO:0000256" key="1">
    <source>
        <dbReference type="ARBA" id="ARBA00022723"/>
    </source>
</evidence>
<dbReference type="Pfam" id="PF00264">
    <property type="entry name" value="Tyrosinase"/>
    <property type="match status" value="1"/>
</dbReference>
<sequence length="422" mass="45351">MRLPTSMALCLLAGTLSSAYPAPQDEPVSTTTLPDGATTTLPVSPATDTAVASDQLAELANFAQDLVNSTLEETSSKQKRGGCTLKNLAVRREWGSLSKSERKAYTKAVLCLQSKQAKTPSSLIPGAKSRFDDWVGTHINQTLTIHYTGTFLAWHRYFTWQYEQALRNECGYTGYQPYWDWAKTAVTGMENSPILDGSDTSMSGNGAHIPNQGGIVLGGNGLPELPLPAGTGGGCITSGPFKNMTVNLGPVSLALPGGLTEANGDGFSWNPRCLKRDLTTEINRRFANASSIVHLVLKSKNIWDFQMTMQGVPGSGDIGVHGGGHYSMGGDPGRDVFVSPGDPLFYLHHGMIDRTWWIWQMLDQRTRTGAAGISGTGTFLDSPPSPNTTLNTMVDLGYAAGPPQAMRDLMSTTDGPFCYIYV</sequence>
<dbReference type="PANTHER" id="PTHR11474:SF116">
    <property type="entry name" value="TYROSINASE"/>
    <property type="match status" value="1"/>
</dbReference>
<proteinExistence type="predicted"/>
<organism evidence="5 6">
    <name type="scientific">Trematosphaeria pertusa</name>
    <dbReference type="NCBI Taxonomy" id="390896"/>
    <lineage>
        <taxon>Eukaryota</taxon>
        <taxon>Fungi</taxon>
        <taxon>Dikarya</taxon>
        <taxon>Ascomycota</taxon>
        <taxon>Pezizomycotina</taxon>
        <taxon>Dothideomycetes</taxon>
        <taxon>Pleosporomycetidae</taxon>
        <taxon>Pleosporales</taxon>
        <taxon>Massarineae</taxon>
        <taxon>Trematosphaeriaceae</taxon>
        <taxon>Trematosphaeria</taxon>
    </lineage>
</organism>
<dbReference type="OrthoDB" id="6132182at2759"/>
<evidence type="ECO:0000259" key="3">
    <source>
        <dbReference type="PROSITE" id="PS00497"/>
    </source>
</evidence>
<dbReference type="GO" id="GO:0016491">
    <property type="term" value="F:oxidoreductase activity"/>
    <property type="evidence" value="ECO:0007669"/>
    <property type="project" value="InterPro"/>
</dbReference>
<dbReference type="GO" id="GO:0046872">
    <property type="term" value="F:metal ion binding"/>
    <property type="evidence" value="ECO:0007669"/>
    <property type="project" value="UniProtKB-KW"/>
</dbReference>
<feature type="domain" description="Tyrosinase copper-binding" evidence="3">
    <location>
        <begin position="146"/>
        <end position="163"/>
    </location>
</feature>
<dbReference type="EMBL" id="ML987190">
    <property type="protein sequence ID" value="KAF2254968.1"/>
    <property type="molecule type" value="Genomic_DNA"/>
</dbReference>
<feature type="chain" id="PRO_5025463662" evidence="2">
    <location>
        <begin position="20"/>
        <end position="422"/>
    </location>
</feature>
<evidence type="ECO:0000313" key="6">
    <source>
        <dbReference type="Proteomes" id="UP000800094"/>
    </source>
</evidence>
<dbReference type="InterPro" id="IPR002227">
    <property type="entry name" value="Tyrosinase_Cu-bd"/>
</dbReference>
<gene>
    <name evidence="5" type="ORF">BU26DRAFT_527862</name>
</gene>
<dbReference type="Gene3D" id="1.10.1280.10">
    <property type="entry name" value="Di-copper center containing domain from catechol oxidase"/>
    <property type="match status" value="1"/>
</dbReference>
<accession>A0A6A6IXE0</accession>
<dbReference type="PROSITE" id="PS00498">
    <property type="entry name" value="TYROSINASE_2"/>
    <property type="match status" value="1"/>
</dbReference>
<evidence type="ECO:0000313" key="5">
    <source>
        <dbReference type="EMBL" id="KAF2254968.1"/>
    </source>
</evidence>
<reference evidence="5" key="1">
    <citation type="journal article" date="2020" name="Stud. Mycol.">
        <title>101 Dothideomycetes genomes: a test case for predicting lifestyles and emergence of pathogens.</title>
        <authorList>
            <person name="Haridas S."/>
            <person name="Albert R."/>
            <person name="Binder M."/>
            <person name="Bloem J."/>
            <person name="Labutti K."/>
            <person name="Salamov A."/>
            <person name="Andreopoulos B."/>
            <person name="Baker S."/>
            <person name="Barry K."/>
            <person name="Bills G."/>
            <person name="Bluhm B."/>
            <person name="Cannon C."/>
            <person name="Castanera R."/>
            <person name="Culley D."/>
            <person name="Daum C."/>
            <person name="Ezra D."/>
            <person name="Gonzalez J."/>
            <person name="Henrissat B."/>
            <person name="Kuo A."/>
            <person name="Liang C."/>
            <person name="Lipzen A."/>
            <person name="Lutzoni F."/>
            <person name="Magnuson J."/>
            <person name="Mondo S."/>
            <person name="Nolan M."/>
            <person name="Ohm R."/>
            <person name="Pangilinan J."/>
            <person name="Park H.-J."/>
            <person name="Ramirez L."/>
            <person name="Alfaro M."/>
            <person name="Sun H."/>
            <person name="Tritt A."/>
            <person name="Yoshinaga Y."/>
            <person name="Zwiers L.-H."/>
            <person name="Turgeon B."/>
            <person name="Goodwin S."/>
            <person name="Spatafora J."/>
            <person name="Crous P."/>
            <person name="Grigoriev I."/>
        </authorList>
    </citation>
    <scope>NUCLEOTIDE SEQUENCE</scope>
    <source>
        <strain evidence="5">CBS 122368</strain>
    </source>
</reference>
<protein>
    <submittedName>
        <fullName evidence="5">Di-copper centre-containing protein</fullName>
    </submittedName>
</protein>
<keyword evidence="6" id="KW-1185">Reference proteome</keyword>
<dbReference type="PROSITE" id="PS00497">
    <property type="entry name" value="TYROSINASE_1"/>
    <property type="match status" value="1"/>
</dbReference>
<dbReference type="AlphaFoldDB" id="A0A6A6IXE0"/>
<evidence type="ECO:0000256" key="2">
    <source>
        <dbReference type="SAM" id="SignalP"/>
    </source>
</evidence>